<dbReference type="PANTHER" id="PTHR46766:SF1">
    <property type="entry name" value="GLUTAMINE-RICH PROTEIN 2"/>
    <property type="match status" value="1"/>
</dbReference>
<protein>
    <submittedName>
        <fullName evidence="3">PPE family protein</fullName>
    </submittedName>
</protein>
<gene>
    <name evidence="3" type="ORF">BZL30_5043</name>
</gene>
<dbReference type="InterPro" id="IPR038332">
    <property type="entry name" value="PPE_sf"/>
</dbReference>
<sequence>MRTMDFGALPPEVNSLRMYSGPGSAPLLAAVAAWDGLAAELRSTANSYDAVISELTGEGWLGPHRHRWRLQLPVYVVDEHHRRPGRADCRPGGDGGGCIRGRFCDDGAAGCGRG</sequence>
<proteinExistence type="inferred from homology"/>
<reference evidence="3 4" key="1">
    <citation type="submission" date="2017-02" db="EMBL/GenBank/DDBJ databases">
        <title>Complete genome sequences of Mycobacterium kansasii strains isolated from rhesus macaques.</title>
        <authorList>
            <person name="Panda A."/>
            <person name="Nagaraj S."/>
            <person name="Zhao X."/>
            <person name="Tettelin H."/>
            <person name="Detolla L.J."/>
        </authorList>
    </citation>
    <scope>NUCLEOTIDE SEQUENCE [LARGE SCALE GENOMIC DNA]</scope>
    <source>
        <strain evidence="3 4">11-3813</strain>
    </source>
</reference>
<evidence type="ECO:0000313" key="4">
    <source>
        <dbReference type="Proteomes" id="UP000189229"/>
    </source>
</evidence>
<feature type="domain" description="PPE" evidence="2">
    <location>
        <begin position="5"/>
        <end position="64"/>
    </location>
</feature>
<dbReference type="EMBL" id="MVBM01000004">
    <property type="protein sequence ID" value="OOK73679.1"/>
    <property type="molecule type" value="Genomic_DNA"/>
</dbReference>
<accession>A0A1V3X3B0</accession>
<dbReference type="SUPFAM" id="SSF140459">
    <property type="entry name" value="PE/PPE dimer-like"/>
    <property type="match status" value="1"/>
</dbReference>
<dbReference type="Proteomes" id="UP000189229">
    <property type="component" value="Unassembled WGS sequence"/>
</dbReference>
<dbReference type="AlphaFoldDB" id="A0A1V3X3B0"/>
<organism evidence="3 4">
    <name type="scientific">Mycobacterium kansasii</name>
    <dbReference type="NCBI Taxonomy" id="1768"/>
    <lineage>
        <taxon>Bacteria</taxon>
        <taxon>Bacillati</taxon>
        <taxon>Actinomycetota</taxon>
        <taxon>Actinomycetes</taxon>
        <taxon>Mycobacteriales</taxon>
        <taxon>Mycobacteriaceae</taxon>
        <taxon>Mycobacterium</taxon>
    </lineage>
</organism>
<evidence type="ECO:0000259" key="2">
    <source>
        <dbReference type="Pfam" id="PF00823"/>
    </source>
</evidence>
<comment type="caution">
    <text evidence="3">The sequence shown here is derived from an EMBL/GenBank/DDBJ whole genome shotgun (WGS) entry which is preliminary data.</text>
</comment>
<evidence type="ECO:0000256" key="1">
    <source>
        <dbReference type="ARBA" id="ARBA00010652"/>
    </source>
</evidence>
<evidence type="ECO:0000313" key="3">
    <source>
        <dbReference type="EMBL" id="OOK73679.1"/>
    </source>
</evidence>
<dbReference type="GO" id="GO:0052572">
    <property type="term" value="P:response to host immune response"/>
    <property type="evidence" value="ECO:0007669"/>
    <property type="project" value="TreeGrafter"/>
</dbReference>
<dbReference type="InterPro" id="IPR000030">
    <property type="entry name" value="PPE_dom"/>
</dbReference>
<dbReference type="Pfam" id="PF00823">
    <property type="entry name" value="PPE"/>
    <property type="match status" value="1"/>
</dbReference>
<dbReference type="PANTHER" id="PTHR46766">
    <property type="entry name" value="GLUTAMINE-RICH PROTEIN 2"/>
    <property type="match status" value="1"/>
</dbReference>
<name>A0A1V3X3B0_MYCKA</name>
<comment type="similarity">
    <text evidence="1">Belongs to the mycobacterial PPE family.</text>
</comment>
<dbReference type="Gene3D" id="1.20.1260.20">
    <property type="entry name" value="PPE superfamily"/>
    <property type="match status" value="1"/>
</dbReference>